<dbReference type="PANTHER" id="PTHR36503">
    <property type="entry name" value="BLR2520 PROTEIN"/>
    <property type="match status" value="1"/>
</dbReference>
<dbReference type="SUPFAM" id="SSF54593">
    <property type="entry name" value="Glyoxalase/Bleomycin resistance protein/Dihydroxybiphenyl dioxygenase"/>
    <property type="match status" value="1"/>
</dbReference>
<dbReference type="InterPro" id="IPR037523">
    <property type="entry name" value="VOC_core"/>
</dbReference>
<dbReference type="InterPro" id="IPR004360">
    <property type="entry name" value="Glyas_Fos-R_dOase_dom"/>
</dbReference>
<keyword evidence="3" id="KW-1185">Reference proteome</keyword>
<proteinExistence type="predicted"/>
<gene>
    <name evidence="2" type="ORF">DSLASN_42820</name>
</gene>
<feature type="domain" description="VOC" evidence="1">
    <location>
        <begin position="1"/>
        <end position="122"/>
    </location>
</feature>
<dbReference type="InterPro" id="IPR029068">
    <property type="entry name" value="Glyas_Bleomycin-R_OHBP_Dase"/>
</dbReference>
<dbReference type="Proteomes" id="UP001320148">
    <property type="component" value="Chromosome"/>
</dbReference>
<sequence>MSVVTLGVTDLDRSQRFYEDGLGWTLSSAQEQIRFFQLNGLIFALYPLDALAEDAQVPNERAGFSGMTLAYCARSKEEVDATLEQAKGAGAHIAKPAQEVFWGGYSGYFADPDGHLWEVAYNPFWKIDETGNVYLDAP</sequence>
<dbReference type="EMBL" id="AP024488">
    <property type="protein sequence ID" value="BCS98650.1"/>
    <property type="molecule type" value="Genomic_DNA"/>
</dbReference>
<protein>
    <recommendedName>
        <fullName evidence="1">VOC domain-containing protein</fullName>
    </recommendedName>
</protein>
<reference evidence="2 3" key="1">
    <citation type="submission" date="2021-02" db="EMBL/GenBank/DDBJ databases">
        <title>Complete genome of Desulfoluna sp. strain ASN36.</title>
        <authorList>
            <person name="Takahashi A."/>
            <person name="Kojima H."/>
            <person name="Fukui M."/>
        </authorList>
    </citation>
    <scope>NUCLEOTIDE SEQUENCE [LARGE SCALE GENOMIC DNA]</scope>
    <source>
        <strain evidence="2 3">ASN36</strain>
    </source>
</reference>
<evidence type="ECO:0000313" key="2">
    <source>
        <dbReference type="EMBL" id="BCS98650.1"/>
    </source>
</evidence>
<evidence type="ECO:0000313" key="3">
    <source>
        <dbReference type="Proteomes" id="UP001320148"/>
    </source>
</evidence>
<dbReference type="Gene3D" id="3.10.180.10">
    <property type="entry name" value="2,3-Dihydroxybiphenyl 1,2-Dioxygenase, domain 1"/>
    <property type="match status" value="1"/>
</dbReference>
<accession>A0ABM7PN06</accession>
<dbReference type="PROSITE" id="PS51819">
    <property type="entry name" value="VOC"/>
    <property type="match status" value="1"/>
</dbReference>
<dbReference type="PANTHER" id="PTHR36503:SF1">
    <property type="entry name" value="BLR2520 PROTEIN"/>
    <property type="match status" value="1"/>
</dbReference>
<name>A0ABM7PN06_9BACT</name>
<dbReference type="Pfam" id="PF00903">
    <property type="entry name" value="Glyoxalase"/>
    <property type="match status" value="1"/>
</dbReference>
<dbReference type="CDD" id="cd07251">
    <property type="entry name" value="VOC_like"/>
    <property type="match status" value="1"/>
</dbReference>
<organism evidence="2 3">
    <name type="scientific">Desulfoluna limicola</name>
    <dbReference type="NCBI Taxonomy" id="2810562"/>
    <lineage>
        <taxon>Bacteria</taxon>
        <taxon>Pseudomonadati</taxon>
        <taxon>Thermodesulfobacteriota</taxon>
        <taxon>Desulfobacteria</taxon>
        <taxon>Desulfobacterales</taxon>
        <taxon>Desulfolunaceae</taxon>
        <taxon>Desulfoluna</taxon>
    </lineage>
</organism>
<evidence type="ECO:0000259" key="1">
    <source>
        <dbReference type="PROSITE" id="PS51819"/>
    </source>
</evidence>